<feature type="domain" description="F-box" evidence="1">
    <location>
        <begin position="8"/>
        <end position="54"/>
    </location>
</feature>
<sequence>MITNASGSSNLLSLPDDILLEILALLTALEVTRCSSLCRRLQRLSFTRIIWLRILDNGNTGYTTFVPPDTLSRSTPTQDLRRLLWRAELTERQWAGLIPKQTPKMHWLGSLSDNMNRICGYMGRFYVSLDIRSQDNPATFRWYPQPTGQVGPGEETEHAFVYRLGTPYHEFRPFDPSSNLDARVVDDSLFIVYARRTHGKARAKLYITRIQLVDNEIRHSTESLGLPSELRMGVIRWLDDDHVVILEWNQSPTGRLLLASKRTKRVMMLPTHRSHINMQGLPSQITGRRVKFDALRFFVTHSYFIHIASSKDYEVFELPSAQVGRTQNNGDPEVLYPKRPSFSGQFPFQFHKIWYIQEHSPSTLTVVGTKRCQTESQIVLLKHDLHSPSPPSVLHLDNLDDTRICGEFFGRLECHLLCANACPSAQSMLMMASCTGVAEVNRYLIRILFEEESAAKAITATVVEDASGTLGPGHRPNSMQECPPRTRLHYHWADKFRGEVGITWMDSFKGQMFVMKSVVPPAFVWKQDTGLVQTQGALFV</sequence>
<dbReference type="Pfam" id="PF12937">
    <property type="entry name" value="F-box-like"/>
    <property type="match status" value="1"/>
</dbReference>
<dbReference type="EMBL" id="JAACJO010000003">
    <property type="protein sequence ID" value="KAF5360511.1"/>
    <property type="molecule type" value="Genomic_DNA"/>
</dbReference>
<dbReference type="AlphaFoldDB" id="A0A8H5G912"/>
<dbReference type="OrthoDB" id="2095648at2759"/>
<dbReference type="InterPro" id="IPR001810">
    <property type="entry name" value="F-box_dom"/>
</dbReference>
<dbReference type="PROSITE" id="PS50181">
    <property type="entry name" value="FBOX"/>
    <property type="match status" value="1"/>
</dbReference>
<dbReference type="Proteomes" id="UP000559027">
    <property type="component" value="Unassembled WGS sequence"/>
</dbReference>
<evidence type="ECO:0000313" key="2">
    <source>
        <dbReference type="EMBL" id="KAF5360511.1"/>
    </source>
</evidence>
<accession>A0A8H5G912</accession>
<dbReference type="InterPro" id="IPR036047">
    <property type="entry name" value="F-box-like_dom_sf"/>
</dbReference>
<proteinExistence type="predicted"/>
<protein>
    <recommendedName>
        <fullName evidence="1">F-box domain-containing protein</fullName>
    </recommendedName>
</protein>
<evidence type="ECO:0000259" key="1">
    <source>
        <dbReference type="PROSITE" id="PS50181"/>
    </source>
</evidence>
<name>A0A8H5G912_9AGAR</name>
<gene>
    <name evidence="2" type="ORF">D9756_004887</name>
</gene>
<keyword evidence="3" id="KW-1185">Reference proteome</keyword>
<organism evidence="2 3">
    <name type="scientific">Leucocoprinus leucothites</name>
    <dbReference type="NCBI Taxonomy" id="201217"/>
    <lineage>
        <taxon>Eukaryota</taxon>
        <taxon>Fungi</taxon>
        <taxon>Dikarya</taxon>
        <taxon>Basidiomycota</taxon>
        <taxon>Agaricomycotina</taxon>
        <taxon>Agaricomycetes</taxon>
        <taxon>Agaricomycetidae</taxon>
        <taxon>Agaricales</taxon>
        <taxon>Agaricineae</taxon>
        <taxon>Agaricaceae</taxon>
        <taxon>Leucocoprinus</taxon>
    </lineage>
</organism>
<comment type="caution">
    <text evidence="2">The sequence shown here is derived from an EMBL/GenBank/DDBJ whole genome shotgun (WGS) entry which is preliminary data.</text>
</comment>
<evidence type="ECO:0000313" key="3">
    <source>
        <dbReference type="Proteomes" id="UP000559027"/>
    </source>
</evidence>
<dbReference type="SMART" id="SM00256">
    <property type="entry name" value="FBOX"/>
    <property type="match status" value="1"/>
</dbReference>
<dbReference type="Gene3D" id="1.20.1280.50">
    <property type="match status" value="1"/>
</dbReference>
<dbReference type="SUPFAM" id="SSF81383">
    <property type="entry name" value="F-box domain"/>
    <property type="match status" value="1"/>
</dbReference>
<reference evidence="2 3" key="1">
    <citation type="journal article" date="2020" name="ISME J.">
        <title>Uncovering the hidden diversity of litter-decomposition mechanisms in mushroom-forming fungi.</title>
        <authorList>
            <person name="Floudas D."/>
            <person name="Bentzer J."/>
            <person name="Ahren D."/>
            <person name="Johansson T."/>
            <person name="Persson P."/>
            <person name="Tunlid A."/>
        </authorList>
    </citation>
    <scope>NUCLEOTIDE SEQUENCE [LARGE SCALE GENOMIC DNA]</scope>
    <source>
        <strain evidence="2 3">CBS 146.42</strain>
    </source>
</reference>